<name>A0A8K0RA20_9PLEO</name>
<dbReference type="Proteomes" id="UP000813461">
    <property type="component" value="Unassembled WGS sequence"/>
</dbReference>
<proteinExistence type="predicted"/>
<reference evidence="2" key="1">
    <citation type="journal article" date="2021" name="Nat. Commun.">
        <title>Genetic determinants of endophytism in the Arabidopsis root mycobiome.</title>
        <authorList>
            <person name="Mesny F."/>
            <person name="Miyauchi S."/>
            <person name="Thiergart T."/>
            <person name="Pickel B."/>
            <person name="Atanasova L."/>
            <person name="Karlsson M."/>
            <person name="Huettel B."/>
            <person name="Barry K.W."/>
            <person name="Haridas S."/>
            <person name="Chen C."/>
            <person name="Bauer D."/>
            <person name="Andreopoulos W."/>
            <person name="Pangilinan J."/>
            <person name="LaButti K."/>
            <person name="Riley R."/>
            <person name="Lipzen A."/>
            <person name="Clum A."/>
            <person name="Drula E."/>
            <person name="Henrissat B."/>
            <person name="Kohler A."/>
            <person name="Grigoriev I.V."/>
            <person name="Martin F.M."/>
            <person name="Hacquard S."/>
        </authorList>
    </citation>
    <scope>NUCLEOTIDE SEQUENCE</scope>
    <source>
        <strain evidence="2">MPI-SDFR-AT-0120</strain>
    </source>
</reference>
<feature type="region of interest" description="Disordered" evidence="1">
    <location>
        <begin position="147"/>
        <end position="221"/>
    </location>
</feature>
<comment type="caution">
    <text evidence="2">The sequence shown here is derived from an EMBL/GenBank/DDBJ whole genome shotgun (WGS) entry which is preliminary data.</text>
</comment>
<dbReference type="EMBL" id="JAGMVJ010000008">
    <property type="protein sequence ID" value="KAH7088473.1"/>
    <property type="molecule type" value="Genomic_DNA"/>
</dbReference>
<feature type="compositionally biased region" description="Pro residues" evidence="1">
    <location>
        <begin position="110"/>
        <end position="120"/>
    </location>
</feature>
<organism evidence="2 3">
    <name type="scientific">Paraphoma chrysanthemicola</name>
    <dbReference type="NCBI Taxonomy" id="798071"/>
    <lineage>
        <taxon>Eukaryota</taxon>
        <taxon>Fungi</taxon>
        <taxon>Dikarya</taxon>
        <taxon>Ascomycota</taxon>
        <taxon>Pezizomycotina</taxon>
        <taxon>Dothideomycetes</taxon>
        <taxon>Pleosporomycetidae</taxon>
        <taxon>Pleosporales</taxon>
        <taxon>Pleosporineae</taxon>
        <taxon>Phaeosphaeriaceae</taxon>
        <taxon>Paraphoma</taxon>
    </lineage>
</organism>
<protein>
    <submittedName>
        <fullName evidence="2">Uncharacterized protein</fullName>
    </submittedName>
</protein>
<sequence>MRSVCERKGGQSFTDEEWSLGMSGISEQLEQWSKKYSLTALQSHRSAASRRTYSSPLIKMGNTITRLTHHTSRHQHYEVDIPIPPDHVDNSASSPKSPPHHSPTFTFPPDSQPPPKPLLYPVPEEIIAATEKGMICENLLCESLPSPALHQHQQSQSQHHRQAQHAQRRTHPASTHSERWHYFPEPEFQTDGAGADGRRHDSLDSQDSQHVHGQPRHEHEVLTRGEEACVGMGKGGSWGSAGERSVRWKGVDV</sequence>
<accession>A0A8K0RA20</accession>
<feature type="compositionally biased region" description="Basic and acidic residues" evidence="1">
    <location>
        <begin position="244"/>
        <end position="253"/>
    </location>
</feature>
<feature type="region of interest" description="Disordered" evidence="1">
    <location>
        <begin position="80"/>
        <end position="120"/>
    </location>
</feature>
<feature type="region of interest" description="Disordered" evidence="1">
    <location>
        <begin position="234"/>
        <end position="253"/>
    </location>
</feature>
<dbReference type="OrthoDB" id="3800315at2759"/>
<evidence type="ECO:0000313" key="2">
    <source>
        <dbReference type="EMBL" id="KAH7088473.1"/>
    </source>
</evidence>
<feature type="compositionally biased region" description="Basic residues" evidence="1">
    <location>
        <begin position="158"/>
        <end position="171"/>
    </location>
</feature>
<evidence type="ECO:0000256" key="1">
    <source>
        <dbReference type="SAM" id="MobiDB-lite"/>
    </source>
</evidence>
<gene>
    <name evidence="2" type="ORF">FB567DRAFT_524450</name>
</gene>
<evidence type="ECO:0000313" key="3">
    <source>
        <dbReference type="Proteomes" id="UP000813461"/>
    </source>
</evidence>
<dbReference type="AlphaFoldDB" id="A0A8K0RA20"/>
<keyword evidence="3" id="KW-1185">Reference proteome</keyword>
<feature type="compositionally biased region" description="Basic and acidic residues" evidence="1">
    <location>
        <begin position="196"/>
        <end position="221"/>
    </location>
</feature>